<evidence type="ECO:0000256" key="1">
    <source>
        <dbReference type="SAM" id="MobiDB-lite"/>
    </source>
</evidence>
<sequence length="245" mass="27694">MKEQIFKDEQSKIVLLETRCQYLESKNCELESLVNTMKRRLDMNINTNNIQGMGLSPTPLNEQMQGKINNRILACHEKLTNLVMDQVENQLQKVAESLNIRDARQDIHHESKGNNPSYENDQENRRAAMNTATTVSQSAPTNPEAVQNIYNNGVTQVYRMNYPPRMGTTSNYPGCNVLTPGYNVNGHRGKFIGPDAPNNNDTDRYNCPPPIYNAHQDTGPMTPIIITQMPIVHNTVPQERPSILS</sequence>
<organism evidence="2 3">
    <name type="scientific">Mytilus coruscus</name>
    <name type="common">Sea mussel</name>
    <dbReference type="NCBI Taxonomy" id="42192"/>
    <lineage>
        <taxon>Eukaryota</taxon>
        <taxon>Metazoa</taxon>
        <taxon>Spiralia</taxon>
        <taxon>Lophotrochozoa</taxon>
        <taxon>Mollusca</taxon>
        <taxon>Bivalvia</taxon>
        <taxon>Autobranchia</taxon>
        <taxon>Pteriomorphia</taxon>
        <taxon>Mytilida</taxon>
        <taxon>Mytiloidea</taxon>
        <taxon>Mytilidae</taxon>
        <taxon>Mytilinae</taxon>
        <taxon>Mytilus</taxon>
    </lineage>
</organism>
<accession>A0A6J8ES69</accession>
<keyword evidence="3" id="KW-1185">Reference proteome</keyword>
<evidence type="ECO:0000313" key="2">
    <source>
        <dbReference type="EMBL" id="CAC5422325.1"/>
    </source>
</evidence>
<feature type="region of interest" description="Disordered" evidence="1">
    <location>
        <begin position="105"/>
        <end position="145"/>
    </location>
</feature>
<gene>
    <name evidence="2" type="ORF">MCOR_54379</name>
</gene>
<name>A0A6J8ES69_MYTCO</name>
<reference evidence="2 3" key="1">
    <citation type="submission" date="2020-06" db="EMBL/GenBank/DDBJ databases">
        <authorList>
            <person name="Li R."/>
            <person name="Bekaert M."/>
        </authorList>
    </citation>
    <scope>NUCLEOTIDE SEQUENCE [LARGE SCALE GENOMIC DNA]</scope>
    <source>
        <strain evidence="3">wild</strain>
    </source>
</reference>
<protein>
    <submittedName>
        <fullName evidence="2">Uncharacterized protein</fullName>
    </submittedName>
</protein>
<evidence type="ECO:0000313" key="3">
    <source>
        <dbReference type="Proteomes" id="UP000507470"/>
    </source>
</evidence>
<dbReference type="Proteomes" id="UP000507470">
    <property type="component" value="Unassembled WGS sequence"/>
</dbReference>
<proteinExistence type="predicted"/>
<dbReference type="AlphaFoldDB" id="A0A6J8ES69"/>
<feature type="compositionally biased region" description="Polar residues" evidence="1">
    <location>
        <begin position="130"/>
        <end position="145"/>
    </location>
</feature>
<dbReference type="EMBL" id="CACVKT020009546">
    <property type="protein sequence ID" value="CAC5422325.1"/>
    <property type="molecule type" value="Genomic_DNA"/>
</dbReference>
<dbReference type="OrthoDB" id="10388493at2759"/>